<dbReference type="NCBIfam" id="TIGR00671">
    <property type="entry name" value="baf"/>
    <property type="match status" value="1"/>
</dbReference>
<feature type="active site" description="Proton acceptor" evidence="16">
    <location>
        <position position="115"/>
    </location>
</feature>
<keyword evidence="12 16" id="KW-0630">Potassium</keyword>
<name>A0ABW9KMA7_9BACT</name>
<dbReference type="EC" id="2.7.1.33" evidence="6 16"/>
<gene>
    <name evidence="16" type="primary">coaX</name>
    <name evidence="17" type="ORF">ACK2TP_13060</name>
</gene>
<comment type="catalytic activity">
    <reaction evidence="1 16">
        <text>(R)-pantothenate + ATP = (R)-4'-phosphopantothenate + ADP + H(+)</text>
        <dbReference type="Rhea" id="RHEA:16373"/>
        <dbReference type="ChEBI" id="CHEBI:10986"/>
        <dbReference type="ChEBI" id="CHEBI:15378"/>
        <dbReference type="ChEBI" id="CHEBI:29032"/>
        <dbReference type="ChEBI" id="CHEBI:30616"/>
        <dbReference type="ChEBI" id="CHEBI:456216"/>
        <dbReference type="EC" id="2.7.1.33"/>
    </reaction>
</comment>
<evidence type="ECO:0000256" key="5">
    <source>
        <dbReference type="ARBA" id="ARBA00011738"/>
    </source>
</evidence>
<keyword evidence="18" id="KW-1185">Reference proteome</keyword>
<evidence type="ECO:0000256" key="10">
    <source>
        <dbReference type="ARBA" id="ARBA00022777"/>
    </source>
</evidence>
<comment type="cofactor">
    <cofactor evidence="16">
        <name>NH4(+)</name>
        <dbReference type="ChEBI" id="CHEBI:28938"/>
    </cofactor>
    <cofactor evidence="16">
        <name>K(+)</name>
        <dbReference type="ChEBI" id="CHEBI:29103"/>
    </cofactor>
    <text evidence="16">A monovalent cation. Ammonium or potassium.</text>
</comment>
<sequence>MLLAIEVGNTNMVLGLYALATEAEPAKLLHSWRIATPLTHTPDELRIAFHSLFALNGVDIQGISGVAVSSVVPPVDSLLREVVESFFHVRPLFVEPGVKTGLPVLTDNPAEVGADRIVNSVAAFDRYGGPCIVVDLGTATTFDVVSARGEFLGGAIAPGLGISANALFDKAAKLARVNIRKPGKVVGTSTVDNIQVGLYYGYIGLVDGICERMITELGPETKVIATGGFARMLSPDSKYLTTVDPTLTLDGVRLIYERNQDRIKRRSTRSEAQPATTV</sequence>
<comment type="similarity">
    <text evidence="14 16">Belongs to the type III pantothenate kinase family.</text>
</comment>
<reference evidence="17 18" key="1">
    <citation type="submission" date="2024-12" db="EMBL/GenBank/DDBJ databases">
        <authorList>
            <person name="Lee Y."/>
        </authorList>
    </citation>
    <scope>NUCLEOTIDE SEQUENCE [LARGE SCALE GENOMIC DNA]</scope>
    <source>
        <strain evidence="17 18">03SUJ4</strain>
    </source>
</reference>
<evidence type="ECO:0000256" key="15">
    <source>
        <dbReference type="ARBA" id="ARBA00040883"/>
    </source>
</evidence>
<dbReference type="Pfam" id="PF03309">
    <property type="entry name" value="Pan_kinase"/>
    <property type="match status" value="1"/>
</dbReference>
<evidence type="ECO:0000313" key="17">
    <source>
        <dbReference type="EMBL" id="MFN2976697.1"/>
    </source>
</evidence>
<dbReference type="GO" id="GO:0004594">
    <property type="term" value="F:pantothenate kinase activity"/>
    <property type="evidence" value="ECO:0007669"/>
    <property type="project" value="UniProtKB-EC"/>
</dbReference>
<evidence type="ECO:0000256" key="16">
    <source>
        <dbReference type="HAMAP-Rule" id="MF_01274"/>
    </source>
</evidence>
<feature type="binding site" evidence="16">
    <location>
        <position position="135"/>
    </location>
    <ligand>
        <name>K(+)</name>
        <dbReference type="ChEBI" id="CHEBI:29103"/>
    </ligand>
</feature>
<dbReference type="NCBIfam" id="NF009848">
    <property type="entry name" value="PRK13318.1-6"/>
    <property type="match status" value="1"/>
</dbReference>
<feature type="binding site" evidence="16">
    <location>
        <position position="138"/>
    </location>
    <ligand>
        <name>ATP</name>
        <dbReference type="ChEBI" id="CHEBI:30616"/>
    </ligand>
</feature>
<evidence type="ECO:0000256" key="3">
    <source>
        <dbReference type="ARBA" id="ARBA00004496"/>
    </source>
</evidence>
<feature type="binding site" evidence="16">
    <location>
        <begin position="113"/>
        <end position="116"/>
    </location>
    <ligand>
        <name>substrate</name>
    </ligand>
</feature>
<dbReference type="PANTHER" id="PTHR34265">
    <property type="entry name" value="TYPE III PANTOTHENATE KINASE"/>
    <property type="match status" value="1"/>
</dbReference>
<comment type="subunit">
    <text evidence="5 16">Homodimer.</text>
</comment>
<protein>
    <recommendedName>
        <fullName evidence="15 16">Type III pantothenate kinase</fullName>
        <ecNumber evidence="6 16">2.7.1.33</ecNumber>
    </recommendedName>
    <alternativeName>
        <fullName evidence="16">PanK-III</fullName>
    </alternativeName>
    <alternativeName>
        <fullName evidence="16">Pantothenic acid kinase</fullName>
    </alternativeName>
</protein>
<evidence type="ECO:0000256" key="9">
    <source>
        <dbReference type="ARBA" id="ARBA00022741"/>
    </source>
</evidence>
<dbReference type="HAMAP" id="MF_01274">
    <property type="entry name" value="Pantothen_kinase_3"/>
    <property type="match status" value="1"/>
</dbReference>
<keyword evidence="10 16" id="KW-0418">Kinase</keyword>
<evidence type="ECO:0000256" key="6">
    <source>
        <dbReference type="ARBA" id="ARBA00012102"/>
    </source>
</evidence>
<keyword evidence="11 16" id="KW-0067">ATP-binding</keyword>
<keyword evidence="16" id="KW-0479">Metal-binding</keyword>
<evidence type="ECO:0000256" key="7">
    <source>
        <dbReference type="ARBA" id="ARBA00022490"/>
    </source>
</evidence>
<evidence type="ECO:0000256" key="13">
    <source>
        <dbReference type="ARBA" id="ARBA00022993"/>
    </source>
</evidence>
<evidence type="ECO:0000256" key="11">
    <source>
        <dbReference type="ARBA" id="ARBA00022840"/>
    </source>
</evidence>
<dbReference type="InterPro" id="IPR043129">
    <property type="entry name" value="ATPase_NBD"/>
</dbReference>
<accession>A0ABW9KMA7</accession>
<dbReference type="RefSeq" id="WP_263411837.1">
    <property type="nucleotide sequence ID" value="NZ_BAABBH010000001.1"/>
</dbReference>
<keyword evidence="8 16" id="KW-0808">Transferase</keyword>
<comment type="cofactor">
    <cofactor evidence="2">
        <name>K(+)</name>
        <dbReference type="ChEBI" id="CHEBI:29103"/>
    </cofactor>
</comment>
<dbReference type="Proteomes" id="UP001634747">
    <property type="component" value="Unassembled WGS sequence"/>
</dbReference>
<keyword evidence="7 16" id="KW-0963">Cytoplasm</keyword>
<dbReference type="Gene3D" id="3.30.420.40">
    <property type="match status" value="2"/>
</dbReference>
<proteinExistence type="inferred from homology"/>
<dbReference type="PANTHER" id="PTHR34265:SF1">
    <property type="entry name" value="TYPE III PANTOTHENATE KINASE"/>
    <property type="match status" value="1"/>
</dbReference>
<evidence type="ECO:0000256" key="12">
    <source>
        <dbReference type="ARBA" id="ARBA00022958"/>
    </source>
</evidence>
<evidence type="ECO:0000256" key="2">
    <source>
        <dbReference type="ARBA" id="ARBA00001958"/>
    </source>
</evidence>
<evidence type="ECO:0000313" key="18">
    <source>
        <dbReference type="Proteomes" id="UP001634747"/>
    </source>
</evidence>
<dbReference type="SUPFAM" id="SSF53067">
    <property type="entry name" value="Actin-like ATPase domain"/>
    <property type="match status" value="2"/>
</dbReference>
<keyword evidence="9 16" id="KW-0547">Nucleotide-binding</keyword>
<evidence type="ECO:0000256" key="1">
    <source>
        <dbReference type="ARBA" id="ARBA00001206"/>
    </source>
</evidence>
<comment type="function">
    <text evidence="16">Catalyzes the phosphorylation of pantothenate (Pan), the first step in CoA biosynthesis.</text>
</comment>
<dbReference type="EMBL" id="JBJYXY010000001">
    <property type="protein sequence ID" value="MFN2976697.1"/>
    <property type="molecule type" value="Genomic_DNA"/>
</dbReference>
<feature type="binding site" evidence="16">
    <location>
        <begin position="6"/>
        <end position="13"/>
    </location>
    <ligand>
        <name>ATP</name>
        <dbReference type="ChEBI" id="CHEBI:30616"/>
    </ligand>
</feature>
<comment type="caution">
    <text evidence="17">The sequence shown here is derived from an EMBL/GenBank/DDBJ whole genome shotgun (WGS) entry which is preliminary data.</text>
</comment>
<comment type="subcellular location">
    <subcellularLocation>
        <location evidence="3 16">Cytoplasm</location>
    </subcellularLocation>
</comment>
<comment type="caution">
    <text evidence="16">Lacks conserved residue(s) required for the propagation of feature annotation.</text>
</comment>
<evidence type="ECO:0000256" key="4">
    <source>
        <dbReference type="ARBA" id="ARBA00005225"/>
    </source>
</evidence>
<dbReference type="NCBIfam" id="NF009855">
    <property type="entry name" value="PRK13321.1"/>
    <property type="match status" value="1"/>
</dbReference>
<evidence type="ECO:0000256" key="14">
    <source>
        <dbReference type="ARBA" id="ARBA00038036"/>
    </source>
</evidence>
<dbReference type="InterPro" id="IPR004619">
    <property type="entry name" value="Type_III_PanK"/>
</dbReference>
<feature type="binding site" evidence="16">
    <location>
        <position position="190"/>
    </location>
    <ligand>
        <name>substrate</name>
    </ligand>
</feature>
<comment type="pathway">
    <text evidence="4 16">Cofactor biosynthesis; coenzyme A biosynthesis; CoA from (R)-pantothenate: step 1/5.</text>
</comment>
<dbReference type="CDD" id="cd24015">
    <property type="entry name" value="ASKHA_NBD_PanK-III"/>
    <property type="match status" value="1"/>
</dbReference>
<organism evidence="17 18">
    <name type="scientific">Terriglobus aquaticus</name>
    <dbReference type="NCBI Taxonomy" id="940139"/>
    <lineage>
        <taxon>Bacteria</taxon>
        <taxon>Pseudomonadati</taxon>
        <taxon>Acidobacteriota</taxon>
        <taxon>Terriglobia</taxon>
        <taxon>Terriglobales</taxon>
        <taxon>Acidobacteriaceae</taxon>
        <taxon>Terriglobus</taxon>
    </lineage>
</organism>
<keyword evidence="13 16" id="KW-0173">Coenzyme A biosynthesis</keyword>
<evidence type="ECO:0000256" key="8">
    <source>
        <dbReference type="ARBA" id="ARBA00022679"/>
    </source>
</evidence>